<dbReference type="InterPro" id="IPR036390">
    <property type="entry name" value="WH_DNA-bd_sf"/>
</dbReference>
<evidence type="ECO:0000256" key="1">
    <source>
        <dbReference type="ARBA" id="ARBA00009437"/>
    </source>
</evidence>
<comment type="similarity">
    <text evidence="1">Belongs to the LysR transcriptional regulatory family.</text>
</comment>
<keyword evidence="4" id="KW-0804">Transcription</keyword>
<dbReference type="PROSITE" id="PS50931">
    <property type="entry name" value="HTH_LYSR"/>
    <property type="match status" value="1"/>
</dbReference>
<dbReference type="PANTHER" id="PTHR30346:SF0">
    <property type="entry name" value="HCA OPERON TRANSCRIPTIONAL ACTIVATOR HCAR"/>
    <property type="match status" value="1"/>
</dbReference>
<reference evidence="6 7" key="1">
    <citation type="submission" date="2011-04" db="EMBL/GenBank/DDBJ databases">
        <title>The Genome Sequence of Clostridium citroniae WAL-19142.</title>
        <authorList>
            <consortium name="The Broad Institute Genome Sequencing Platform"/>
            <person name="Earl A."/>
            <person name="Ward D."/>
            <person name="Feldgarden M."/>
            <person name="Gevers D."/>
            <person name="Warren Y.A."/>
            <person name="Tyrrell K.L."/>
            <person name="Citron D.M."/>
            <person name="Goldstein E.J."/>
            <person name="Daigneault M."/>
            <person name="Allen-Vercoe E."/>
            <person name="Young S.K."/>
            <person name="Zeng Q."/>
            <person name="Gargeya S."/>
            <person name="Fitzgerald M."/>
            <person name="Haas B."/>
            <person name="Abouelleil A."/>
            <person name="Alvarado L."/>
            <person name="Arachchi H.M."/>
            <person name="Berlin A."/>
            <person name="Brown A."/>
            <person name="Chapman S.B."/>
            <person name="Chen Z."/>
            <person name="Dunbar C."/>
            <person name="Freedman E."/>
            <person name="Gearin G."/>
            <person name="Gellesch M."/>
            <person name="Goldberg J."/>
            <person name="Griggs A."/>
            <person name="Gujja S."/>
            <person name="Heilman E.R."/>
            <person name="Heiman D."/>
            <person name="Howarth C."/>
            <person name="Larson L."/>
            <person name="Lui A."/>
            <person name="MacDonald P.J."/>
            <person name="Mehta T."/>
            <person name="Montmayeur A."/>
            <person name="Murphy C."/>
            <person name="Neiman D."/>
            <person name="Pearson M."/>
            <person name="Priest M."/>
            <person name="Roberts A."/>
            <person name="Saif S."/>
            <person name="Shea T."/>
            <person name="Shenoy N."/>
            <person name="Sisk P."/>
            <person name="Stolte C."/>
            <person name="Sykes S."/>
            <person name="White J."/>
            <person name="Yandava C."/>
            <person name="Wortman J."/>
            <person name="Nusbaum C."/>
            <person name="Birren B."/>
        </authorList>
    </citation>
    <scope>NUCLEOTIDE SEQUENCE [LARGE SCALE GENOMIC DNA]</scope>
    <source>
        <strain evidence="6 7">WAL-19142</strain>
    </source>
</reference>
<dbReference type="OrthoDB" id="1652954at2"/>
<dbReference type="PANTHER" id="PTHR30346">
    <property type="entry name" value="TRANSCRIPTIONAL DUAL REGULATOR HCAR-RELATED"/>
    <property type="match status" value="1"/>
</dbReference>
<keyword evidence="3" id="KW-0238">DNA-binding</keyword>
<dbReference type="SUPFAM" id="SSF53850">
    <property type="entry name" value="Periplasmic binding protein-like II"/>
    <property type="match status" value="1"/>
</dbReference>
<dbReference type="GO" id="GO:0003700">
    <property type="term" value="F:DNA-binding transcription factor activity"/>
    <property type="evidence" value="ECO:0007669"/>
    <property type="project" value="InterPro"/>
</dbReference>
<dbReference type="GO" id="GO:0032993">
    <property type="term" value="C:protein-DNA complex"/>
    <property type="evidence" value="ECO:0007669"/>
    <property type="project" value="TreeGrafter"/>
</dbReference>
<dbReference type="InterPro" id="IPR000847">
    <property type="entry name" value="LysR_HTH_N"/>
</dbReference>
<dbReference type="RefSeq" id="WP_007859467.1">
    <property type="nucleotide sequence ID" value="NZ_KQ235883.1"/>
</dbReference>
<evidence type="ECO:0000256" key="3">
    <source>
        <dbReference type="ARBA" id="ARBA00023125"/>
    </source>
</evidence>
<sequence length="320" mass="36351">MKIKVLEYFITLAEAKSINEAAQKLYITQPSLTKALQLFEKEIGVSLFCRAQSGITLTEAGKKILPEAKQIMEYYDGWLNLAEQDFLRTVDVYAHTSLSGFLFPDIILHFKEIYSDLNINYTTVPCPEAYLSHDIRKPVIALAICEEGETCKAHQNIGGKGYEQLPLLQGEYGCLVNKNGPLAKRRSIALEELKTHYYFIAPNLQEMVEKPGFMSTVLQDTVNTISSHKMVQVETVSNVIELLQKYPEGYVIACYPACNRYAGVASGDLIYIPLQGYEAKVNICLFYEKQAYHQYPVLRELIKTITDASARFMEEHRSRF</sequence>
<evidence type="ECO:0000259" key="5">
    <source>
        <dbReference type="PROSITE" id="PS50931"/>
    </source>
</evidence>
<dbReference type="Gene3D" id="1.10.10.10">
    <property type="entry name" value="Winged helix-like DNA-binding domain superfamily/Winged helix DNA-binding domain"/>
    <property type="match status" value="1"/>
</dbReference>
<dbReference type="InterPro" id="IPR036388">
    <property type="entry name" value="WH-like_DNA-bd_sf"/>
</dbReference>
<comment type="caution">
    <text evidence="6">The sequence shown here is derived from an EMBL/GenBank/DDBJ whole genome shotgun (WGS) entry which is preliminary data.</text>
</comment>
<dbReference type="GeneID" id="93164270"/>
<proteinExistence type="inferred from homology"/>
<dbReference type="SUPFAM" id="SSF46785">
    <property type="entry name" value="Winged helix' DNA-binding domain"/>
    <property type="match status" value="1"/>
</dbReference>
<evidence type="ECO:0000313" key="6">
    <source>
        <dbReference type="EMBL" id="KMW14481.1"/>
    </source>
</evidence>
<dbReference type="Proteomes" id="UP000037392">
    <property type="component" value="Unassembled WGS sequence"/>
</dbReference>
<dbReference type="Pfam" id="PF00126">
    <property type="entry name" value="HTH_1"/>
    <property type="match status" value="1"/>
</dbReference>
<dbReference type="Gene3D" id="3.40.190.290">
    <property type="match status" value="1"/>
</dbReference>
<evidence type="ECO:0000313" key="7">
    <source>
        <dbReference type="Proteomes" id="UP000037392"/>
    </source>
</evidence>
<dbReference type="CDD" id="cd05466">
    <property type="entry name" value="PBP2_LTTR_substrate"/>
    <property type="match status" value="1"/>
</dbReference>
<organism evidence="6 7">
    <name type="scientific">[Clostridium] citroniae WAL-19142</name>
    <dbReference type="NCBI Taxonomy" id="742734"/>
    <lineage>
        <taxon>Bacteria</taxon>
        <taxon>Bacillati</taxon>
        <taxon>Bacillota</taxon>
        <taxon>Clostridia</taxon>
        <taxon>Lachnospirales</taxon>
        <taxon>Lachnospiraceae</taxon>
        <taxon>Enterocloster</taxon>
    </lineage>
</organism>
<evidence type="ECO:0000256" key="4">
    <source>
        <dbReference type="ARBA" id="ARBA00023163"/>
    </source>
</evidence>
<accession>A0A0J9BQQ2</accession>
<dbReference type="PATRIC" id="fig|742734.4.peg.5127"/>
<dbReference type="FunFam" id="1.10.10.10:FF:000001">
    <property type="entry name" value="LysR family transcriptional regulator"/>
    <property type="match status" value="1"/>
</dbReference>
<protein>
    <recommendedName>
        <fullName evidence="5">HTH lysR-type domain-containing protein</fullName>
    </recommendedName>
</protein>
<dbReference type="PRINTS" id="PR00039">
    <property type="entry name" value="HTHLYSR"/>
</dbReference>
<name>A0A0J9BQQ2_9FIRM</name>
<keyword evidence="2" id="KW-0805">Transcription regulation</keyword>
<evidence type="ECO:0000256" key="2">
    <source>
        <dbReference type="ARBA" id="ARBA00023015"/>
    </source>
</evidence>
<gene>
    <name evidence="6" type="ORF">HMPREF9470_04787</name>
</gene>
<dbReference type="AlphaFoldDB" id="A0A0J9BQQ2"/>
<dbReference type="GO" id="GO:0003677">
    <property type="term" value="F:DNA binding"/>
    <property type="evidence" value="ECO:0007669"/>
    <property type="project" value="UniProtKB-KW"/>
</dbReference>
<feature type="domain" description="HTH lysR-type" evidence="5">
    <location>
        <begin position="1"/>
        <end position="58"/>
    </location>
</feature>
<dbReference type="EMBL" id="ADLK01000037">
    <property type="protein sequence ID" value="KMW14481.1"/>
    <property type="molecule type" value="Genomic_DNA"/>
</dbReference>